<organism evidence="1">
    <name type="scientific">Tanacetum cinerariifolium</name>
    <name type="common">Dalmatian daisy</name>
    <name type="synonym">Chrysanthemum cinerariifolium</name>
    <dbReference type="NCBI Taxonomy" id="118510"/>
    <lineage>
        <taxon>Eukaryota</taxon>
        <taxon>Viridiplantae</taxon>
        <taxon>Streptophyta</taxon>
        <taxon>Embryophyta</taxon>
        <taxon>Tracheophyta</taxon>
        <taxon>Spermatophyta</taxon>
        <taxon>Magnoliopsida</taxon>
        <taxon>eudicotyledons</taxon>
        <taxon>Gunneridae</taxon>
        <taxon>Pentapetalae</taxon>
        <taxon>asterids</taxon>
        <taxon>campanulids</taxon>
        <taxon>Asterales</taxon>
        <taxon>Asteraceae</taxon>
        <taxon>Asteroideae</taxon>
        <taxon>Anthemideae</taxon>
        <taxon>Anthemidinae</taxon>
        <taxon>Tanacetum</taxon>
    </lineage>
</organism>
<name>A0A699XG51_TANCI</name>
<dbReference type="EMBL" id="BKCJ011860460">
    <property type="protein sequence ID" value="GFD59042.1"/>
    <property type="molecule type" value="Genomic_DNA"/>
</dbReference>
<dbReference type="AlphaFoldDB" id="A0A699XG51"/>
<protein>
    <submittedName>
        <fullName evidence="1">Uncharacterized protein</fullName>
    </submittedName>
</protein>
<reference evidence="1" key="1">
    <citation type="journal article" date="2019" name="Sci. Rep.">
        <title>Draft genome of Tanacetum cinerariifolium, the natural source of mosquito coil.</title>
        <authorList>
            <person name="Yamashiro T."/>
            <person name="Shiraishi A."/>
            <person name="Satake H."/>
            <person name="Nakayama K."/>
        </authorList>
    </citation>
    <scope>NUCLEOTIDE SEQUENCE</scope>
</reference>
<proteinExistence type="predicted"/>
<feature type="non-terminal residue" evidence="1">
    <location>
        <position position="1"/>
    </location>
</feature>
<comment type="caution">
    <text evidence="1">The sequence shown here is derived from an EMBL/GenBank/DDBJ whole genome shotgun (WGS) entry which is preliminary data.</text>
</comment>
<gene>
    <name evidence="1" type="ORF">Tci_931011</name>
</gene>
<accession>A0A699XG51</accession>
<sequence length="58" mass="6686">EMTKSIQQAYAYCRSLDPEAKAKVRNRLQPYESLPDSHGHKDDIWESGNVSKIRVLPE</sequence>
<evidence type="ECO:0000313" key="1">
    <source>
        <dbReference type="EMBL" id="GFD59042.1"/>
    </source>
</evidence>